<comment type="subcellular location">
    <subcellularLocation>
        <location evidence="1 6">Nucleus</location>
    </subcellularLocation>
</comment>
<accession>A0AAU9S5R3</accession>
<protein>
    <recommendedName>
        <fullName evidence="6">Auxin-responsive protein</fullName>
    </recommendedName>
</protein>
<evidence type="ECO:0000256" key="6">
    <source>
        <dbReference type="RuleBase" id="RU004549"/>
    </source>
</evidence>
<name>A0AAU9S5R3_THLAR</name>
<evidence type="ECO:0000256" key="7">
    <source>
        <dbReference type="SAM" id="MobiDB-lite"/>
    </source>
</evidence>
<evidence type="ECO:0000313" key="9">
    <source>
        <dbReference type="EMBL" id="CAH2057917.1"/>
    </source>
</evidence>
<dbReference type="GO" id="GO:0003677">
    <property type="term" value="F:DNA binding"/>
    <property type="evidence" value="ECO:0007669"/>
    <property type="project" value="InterPro"/>
</dbReference>
<dbReference type="PANTHER" id="PTHR31384:SF8">
    <property type="entry name" value="AUXIN RESPONSE FACTOR 11"/>
    <property type="match status" value="1"/>
</dbReference>
<dbReference type="Gene3D" id="3.10.20.90">
    <property type="entry name" value="Phosphatidylinositol 3-kinase Catalytic Subunit, Chain A, domain 1"/>
    <property type="match status" value="1"/>
</dbReference>
<dbReference type="Proteomes" id="UP000836841">
    <property type="component" value="Chromosome 4"/>
</dbReference>
<dbReference type="InterPro" id="IPR033389">
    <property type="entry name" value="AUX/IAA_dom"/>
</dbReference>
<evidence type="ECO:0000256" key="2">
    <source>
        <dbReference type="ARBA" id="ARBA00023015"/>
    </source>
</evidence>
<organism evidence="9 10">
    <name type="scientific">Thlaspi arvense</name>
    <name type="common">Field penny-cress</name>
    <dbReference type="NCBI Taxonomy" id="13288"/>
    <lineage>
        <taxon>Eukaryota</taxon>
        <taxon>Viridiplantae</taxon>
        <taxon>Streptophyta</taxon>
        <taxon>Embryophyta</taxon>
        <taxon>Tracheophyta</taxon>
        <taxon>Spermatophyta</taxon>
        <taxon>Magnoliopsida</taxon>
        <taxon>eudicotyledons</taxon>
        <taxon>Gunneridae</taxon>
        <taxon>Pentapetalae</taxon>
        <taxon>rosids</taxon>
        <taxon>malvids</taxon>
        <taxon>Brassicales</taxon>
        <taxon>Brassicaceae</taxon>
        <taxon>Thlaspideae</taxon>
        <taxon>Thlaspi</taxon>
    </lineage>
</organism>
<feature type="compositionally biased region" description="Polar residues" evidence="7">
    <location>
        <begin position="60"/>
        <end position="73"/>
    </location>
</feature>
<proteinExistence type="inferred from homology"/>
<evidence type="ECO:0000313" key="10">
    <source>
        <dbReference type="Proteomes" id="UP000836841"/>
    </source>
</evidence>
<sequence>MLPKPKLCLLSSISRDLVVQLLVMEIYLLNGRLRNGGHCRSNGTSHLQFRDHSPWEIEPFSTSALTPTPTQPHSKSKRSRPVCSSISASRRATRPMHHSNSSINRKELEQTSNFYFQVDCNARNPETPFTTVTSCCRLFGFDLMSKPASAPVPPDKQQLVSVDSSNFGSTKCQYPNSSSSLNDLKQQTSTRSRTKVQMQGTLVGRAVDLTLSKSYDELISELEKMFEIEGELNPKDTWDIVFTDDESSDEVKKMSSRSLLDDEGAIVNELKVRSEILNRTRRQFTFNY</sequence>
<keyword evidence="5 6" id="KW-0927">Auxin signaling pathway</keyword>
<dbReference type="InterPro" id="IPR053793">
    <property type="entry name" value="PB1-like"/>
</dbReference>
<dbReference type="GO" id="GO:0006355">
    <property type="term" value="P:regulation of DNA-templated transcription"/>
    <property type="evidence" value="ECO:0007669"/>
    <property type="project" value="InterPro"/>
</dbReference>
<evidence type="ECO:0000256" key="1">
    <source>
        <dbReference type="ARBA" id="ARBA00004123"/>
    </source>
</evidence>
<evidence type="ECO:0000256" key="3">
    <source>
        <dbReference type="ARBA" id="ARBA00023163"/>
    </source>
</evidence>
<feature type="domain" description="PB1" evidence="8">
    <location>
        <begin position="191"/>
        <end position="284"/>
    </location>
</feature>
<dbReference type="EMBL" id="OU466860">
    <property type="protein sequence ID" value="CAH2057917.1"/>
    <property type="molecule type" value="Genomic_DNA"/>
</dbReference>
<keyword evidence="10" id="KW-1185">Reference proteome</keyword>
<keyword evidence="4 6" id="KW-0539">Nucleus</keyword>
<evidence type="ECO:0000256" key="4">
    <source>
        <dbReference type="ARBA" id="ARBA00023242"/>
    </source>
</evidence>
<dbReference type="SUPFAM" id="SSF54277">
    <property type="entry name" value="CAD &amp; PB1 domains"/>
    <property type="match status" value="1"/>
</dbReference>
<dbReference type="PROSITE" id="PS51745">
    <property type="entry name" value="PB1"/>
    <property type="match status" value="1"/>
</dbReference>
<evidence type="ECO:0000259" key="8">
    <source>
        <dbReference type="PROSITE" id="PS51745"/>
    </source>
</evidence>
<feature type="region of interest" description="Disordered" evidence="7">
    <location>
        <begin position="60"/>
        <end position="104"/>
    </location>
</feature>
<comment type="subunit">
    <text evidence="6">Homodimers and heterodimers.</text>
</comment>
<keyword evidence="6" id="KW-0678">Repressor</keyword>
<keyword evidence="3 6" id="KW-0804">Transcription</keyword>
<feature type="non-terminal residue" evidence="9">
    <location>
        <position position="1"/>
    </location>
</feature>
<dbReference type="InterPro" id="IPR044835">
    <property type="entry name" value="ARF_plant"/>
</dbReference>
<comment type="similarity">
    <text evidence="6">Belongs to the Aux/IAA family.</text>
</comment>
<dbReference type="PANTHER" id="PTHR31384">
    <property type="entry name" value="AUXIN RESPONSE FACTOR 4-RELATED"/>
    <property type="match status" value="1"/>
</dbReference>
<reference evidence="9 10" key="1">
    <citation type="submission" date="2022-03" db="EMBL/GenBank/DDBJ databases">
        <authorList>
            <person name="Nunn A."/>
            <person name="Chopra R."/>
            <person name="Nunn A."/>
            <person name="Contreras Garrido A."/>
        </authorList>
    </citation>
    <scope>NUCLEOTIDE SEQUENCE [LARGE SCALE GENOMIC DNA]</scope>
</reference>
<dbReference type="Pfam" id="PF02309">
    <property type="entry name" value="AUX_IAA"/>
    <property type="match status" value="1"/>
</dbReference>
<dbReference type="GO" id="GO:0009734">
    <property type="term" value="P:auxin-activated signaling pathway"/>
    <property type="evidence" value="ECO:0007669"/>
    <property type="project" value="UniProtKB-UniRule"/>
</dbReference>
<comment type="function">
    <text evidence="6">Aux/IAA proteins are short-lived transcriptional factors that function as repressors of early auxin response genes at low auxin concentrations.</text>
</comment>
<dbReference type="AlphaFoldDB" id="A0AAU9S5R3"/>
<evidence type="ECO:0000256" key="5">
    <source>
        <dbReference type="ARBA" id="ARBA00023294"/>
    </source>
</evidence>
<dbReference type="GO" id="GO:0005634">
    <property type="term" value="C:nucleus"/>
    <property type="evidence" value="ECO:0007669"/>
    <property type="project" value="UniProtKB-SubCell"/>
</dbReference>
<gene>
    <name evidence="9" type="ORF">TAV2_LOCUS14905</name>
</gene>
<keyword evidence="2 6" id="KW-0805">Transcription regulation</keyword>